<accession>F8AGE5</accession>
<dbReference type="InterPro" id="IPR015943">
    <property type="entry name" value="WD40/YVTN_repeat-like_dom_sf"/>
</dbReference>
<evidence type="ECO:0000313" key="3">
    <source>
        <dbReference type="Proteomes" id="UP000008386"/>
    </source>
</evidence>
<dbReference type="GeneID" id="10838042"/>
<keyword evidence="1" id="KW-1133">Transmembrane helix</keyword>
<dbReference type="KEGG" id="pya:PYCH_14710"/>
<dbReference type="SUPFAM" id="SSF50998">
    <property type="entry name" value="Quinoprotein alcohol dehydrogenase-like"/>
    <property type="match status" value="1"/>
</dbReference>
<dbReference type="OrthoDB" id="97687at2157"/>
<sequence>MKRWISFFILSLLLSPVYLKDTLSQNWEFSDAVISNDGLYALTNESAIIKLDNHGNKVWEAKIPADITLKHLIPTKDGVLLAGEILVRLDGNGNLLWAKNVSTDVVTVLPDGEVAFANKNILGLLSQDGNPLWARRLVLKTNETSPGRGIDLTAVVPLHNAILLIGIATIPNDPKSHLLIGAVSLNGTLLWAKVFDTGYYDRPDVGASFEKSGLVAGVYGGGSDAPWISEYFVLKVSPDGEVEWFNSYYCPHKEEWDDFWSMKVLGMACNGTCAVGTTTGTFIINASGDIERYSNVTGKSLRISNDSILVLSNGTLIMVNPRNGSEGKCYTAKVEFREMPINLTIAKAELKVSDVMVEPVIKRYAADDNTEPGMEGKRGDDRLNVALPAVILAGIALVIGILLRNSR</sequence>
<organism evidence="2 3">
    <name type="scientific">Pyrococcus yayanosii (strain CH1 / JCM 16557)</name>
    <dbReference type="NCBI Taxonomy" id="529709"/>
    <lineage>
        <taxon>Archaea</taxon>
        <taxon>Methanobacteriati</taxon>
        <taxon>Methanobacteriota</taxon>
        <taxon>Thermococci</taxon>
        <taxon>Thermococcales</taxon>
        <taxon>Thermococcaceae</taxon>
        <taxon>Pyrococcus</taxon>
    </lineage>
</organism>
<dbReference type="RefSeq" id="WP_013906197.1">
    <property type="nucleotide sequence ID" value="NC_015680.1"/>
</dbReference>
<evidence type="ECO:0000313" key="2">
    <source>
        <dbReference type="EMBL" id="AEH25141.1"/>
    </source>
</evidence>
<evidence type="ECO:0000256" key="1">
    <source>
        <dbReference type="SAM" id="Phobius"/>
    </source>
</evidence>
<keyword evidence="3" id="KW-1185">Reference proteome</keyword>
<dbReference type="InterPro" id="IPR011047">
    <property type="entry name" value="Quinoprotein_ADH-like_sf"/>
</dbReference>
<dbReference type="Gene3D" id="2.130.10.10">
    <property type="entry name" value="YVTN repeat-like/Quinoprotein amine dehydrogenase"/>
    <property type="match status" value="1"/>
</dbReference>
<feature type="transmembrane region" description="Helical" evidence="1">
    <location>
        <begin position="385"/>
        <end position="403"/>
    </location>
</feature>
<keyword evidence="1" id="KW-0812">Transmembrane</keyword>
<keyword evidence="1" id="KW-0472">Membrane</keyword>
<dbReference type="eggNOG" id="arCOG02559">
    <property type="taxonomic scope" value="Archaea"/>
</dbReference>
<gene>
    <name evidence="2" type="ordered locus">PYCH_14710</name>
</gene>
<dbReference type="EMBL" id="CP002779">
    <property type="protein sequence ID" value="AEH25141.1"/>
    <property type="molecule type" value="Genomic_DNA"/>
</dbReference>
<proteinExistence type="predicted"/>
<reference evidence="2 3" key="1">
    <citation type="journal article" date="2011" name="J. Bacteriol.">
        <title>Complete genome sequence of the obligate piezophilic hyperthermophilic archaeon Pyrococcus yayanosii CH1.</title>
        <authorList>
            <person name="Jun X."/>
            <person name="Lupeng L."/>
            <person name="Minjuan X."/>
            <person name="Oger P."/>
            <person name="Fengping W."/>
            <person name="Jebbar M."/>
            <person name="Xiang X."/>
        </authorList>
    </citation>
    <scope>NUCLEOTIDE SEQUENCE [LARGE SCALE GENOMIC DNA]</scope>
    <source>
        <strain evidence="3">CH1 / JCM 16557</strain>
    </source>
</reference>
<dbReference type="AlphaFoldDB" id="F8AGE5"/>
<dbReference type="STRING" id="529709.PYCH_14710"/>
<protein>
    <submittedName>
        <fullName evidence="2">Uncharacterized protein</fullName>
    </submittedName>
</protein>
<dbReference type="HOGENOM" id="CLU_679019_0_0_2"/>
<name>F8AGE5_PYRYC</name>
<dbReference type="Proteomes" id="UP000008386">
    <property type="component" value="Chromosome"/>
</dbReference>